<proteinExistence type="predicted"/>
<dbReference type="AlphaFoldDB" id="A0AAX4J8U8"/>
<evidence type="ECO:0000313" key="3">
    <source>
        <dbReference type="Proteomes" id="UP001334084"/>
    </source>
</evidence>
<feature type="signal peptide" evidence="1">
    <location>
        <begin position="1"/>
        <end position="15"/>
    </location>
</feature>
<protein>
    <submittedName>
        <fullName evidence="2">Uncharacterized protein</fullName>
    </submittedName>
</protein>
<accession>A0AAX4J8U8</accession>
<gene>
    <name evidence="2" type="ORF">VNE69_01334</name>
</gene>
<evidence type="ECO:0000256" key="1">
    <source>
        <dbReference type="SAM" id="SignalP"/>
    </source>
</evidence>
<organism evidence="2 3">
    <name type="scientific">Vairimorpha necatrix</name>
    <dbReference type="NCBI Taxonomy" id="6039"/>
    <lineage>
        <taxon>Eukaryota</taxon>
        <taxon>Fungi</taxon>
        <taxon>Fungi incertae sedis</taxon>
        <taxon>Microsporidia</taxon>
        <taxon>Nosematidae</taxon>
        <taxon>Vairimorpha</taxon>
    </lineage>
</organism>
<feature type="chain" id="PRO_5043735671" evidence="1">
    <location>
        <begin position="16"/>
        <end position="442"/>
    </location>
</feature>
<dbReference type="KEGG" id="vnx:VNE69_01334"/>
<keyword evidence="3" id="KW-1185">Reference proteome</keyword>
<dbReference type="RefSeq" id="XP_065328542.1">
    <property type="nucleotide sequence ID" value="XM_065472470.1"/>
</dbReference>
<sequence>MGLYLIFEVCLCALAKNSKFYGNAVNENTEENVSTSTITQKIDLEHTVEIYYCHKSNHRQEMLFSKLVNDCFIKDSAPDSYSYSGRHEYDGFEYKIKLTKVREKKPCFKETKVYWEKGNEFAFIDEEIEYNIKKDFLNKTMLNGKSVAIQIGNSSNFNYLVIPIFIRPYTIKNESGMVKIKPFMSGFIDLFGDLFEENFIKLNKDDKDIVLKFINNICHTSQRIFNADFENKTFLLANDNLDKYKELFKILKENIDKDDLVPTTLVNILTKKLRYSMSDFKLSKYYTKNLLTKKILQNFDTEIHNTFNQAVKYGILTDIVNLLRLCRNPDYKFNFYENLTRSSPEITLYACVRVKIECKYVDQIEKENIEIMCICETPFSGFDFCKLDDGIQLSLKLKDAQKCLCYISKINILIQKNDMVYQTDWIPVEMEDEIYRDLRVKY</sequence>
<dbReference type="Proteomes" id="UP001334084">
    <property type="component" value="Chromosome 1"/>
</dbReference>
<reference evidence="2" key="1">
    <citation type="journal article" date="2024" name="BMC Genomics">
        <title>Functional annotation of a divergent genome using sequence and structure-based similarity.</title>
        <authorList>
            <person name="Svedberg D."/>
            <person name="Winiger R.R."/>
            <person name="Berg A."/>
            <person name="Sharma H."/>
            <person name="Tellgren-Roth C."/>
            <person name="Debrunner-Vossbrinck B.A."/>
            <person name="Vossbrinck C.R."/>
            <person name="Barandun J."/>
        </authorList>
    </citation>
    <scope>NUCLEOTIDE SEQUENCE</scope>
    <source>
        <strain evidence="2">Illinois isolate</strain>
    </source>
</reference>
<dbReference type="GeneID" id="90540198"/>
<dbReference type="EMBL" id="CP142726">
    <property type="protein sequence ID" value="WUR02397.1"/>
    <property type="molecule type" value="Genomic_DNA"/>
</dbReference>
<keyword evidence="1" id="KW-0732">Signal</keyword>
<evidence type="ECO:0000313" key="2">
    <source>
        <dbReference type="EMBL" id="WUR02397.1"/>
    </source>
</evidence>
<name>A0AAX4J8U8_9MICR</name>